<sequence>MSALTSDAMIGLVIDGRYEVVRRIARGGMATVYLARDRRLQRRVALKIMHPHLGDGVDVTARFRREARAAARLAHPGIVAVLDQGIDGETSYLAMEYVAGRTLRTEIAGRGALSIGQSLAVTESVLDALAAAHRAHLVHRDVKPENVLLTRDGLAKVGDFGLARAVTEATAATTGTLLGTVAYLAPEIVTDGVADARADVYAVGIMLYEMITGHTPFDGPTPIRVAYRHVHEDVPAPSAEISWLPHEIDALVATMTARDPDSRPADGAAALEMVRQVAGELDERAFSLRADVPGRPELLECADEGEETMPIALDDPQDAESPSPGEETARLDARTAGPSTGTVSLPIGAVTREVPRTQETTPRPRRRRVWTTIGILLVLALGSGAAWYFLMGPGARTTVPVLAGMSRQEALEALESASLRGEFTTAYDDVVPADEVIALDPRAGTVVPHDTLVAVTVSLGVEMIDVVDVAGQGVADARESLQAAGLTAGTTQEVADRTVPAGTVIRTEPGAGQSIPHDQEVTLVVSSGPEMITIRDYAGQPAETAREDLAAALDVELEDVTLAQEFSDEIPQGAVIRSEPEAGSRLPQGSEATLVVSQGPELFEVPGVVGDQVDSAQAELESLGFVVEVERVLGGFFGTVRSQSVEAGEMVPAGTLITLTVV</sequence>
<dbReference type="EMBL" id="PDJD01000001">
    <property type="protein sequence ID" value="PFG19520.1"/>
    <property type="molecule type" value="Genomic_DNA"/>
</dbReference>
<reference evidence="13 14" key="1">
    <citation type="submission" date="2017-10" db="EMBL/GenBank/DDBJ databases">
        <title>Sequencing the genomes of 1000 actinobacteria strains.</title>
        <authorList>
            <person name="Klenk H.-P."/>
        </authorList>
    </citation>
    <scope>NUCLEOTIDE SEQUENCE [LARGE SCALE GENOMIC DNA]</scope>
    <source>
        <strain evidence="13 14">DSM 21801</strain>
    </source>
</reference>
<evidence type="ECO:0000313" key="14">
    <source>
        <dbReference type="Proteomes" id="UP000224915"/>
    </source>
</evidence>
<dbReference type="FunFam" id="1.10.510.10:FF:000021">
    <property type="entry name" value="Serine/threonine protein kinase"/>
    <property type="match status" value="1"/>
</dbReference>
<keyword evidence="6" id="KW-0067">ATP-binding</keyword>
<keyword evidence="10" id="KW-1133">Transmembrane helix</keyword>
<dbReference type="PROSITE" id="PS00108">
    <property type="entry name" value="PROTEIN_KINASE_ST"/>
    <property type="match status" value="1"/>
</dbReference>
<dbReference type="Gene3D" id="1.10.510.10">
    <property type="entry name" value="Transferase(Phosphotransferase) domain 1"/>
    <property type="match status" value="1"/>
</dbReference>
<dbReference type="AlphaFoldDB" id="A0A2A9D0Z8"/>
<dbReference type="Pfam" id="PF00069">
    <property type="entry name" value="Pkinase"/>
    <property type="match status" value="1"/>
</dbReference>
<organism evidence="13 14">
    <name type="scientific">Serinibacter salmoneus</name>
    <dbReference type="NCBI Taxonomy" id="556530"/>
    <lineage>
        <taxon>Bacteria</taxon>
        <taxon>Bacillati</taxon>
        <taxon>Actinomycetota</taxon>
        <taxon>Actinomycetes</taxon>
        <taxon>Micrococcales</taxon>
        <taxon>Beutenbergiaceae</taxon>
        <taxon>Serinibacter</taxon>
    </lineage>
</organism>
<feature type="region of interest" description="Disordered" evidence="9">
    <location>
        <begin position="312"/>
        <end position="345"/>
    </location>
</feature>
<keyword evidence="10" id="KW-0472">Membrane</keyword>
<evidence type="ECO:0000256" key="4">
    <source>
        <dbReference type="ARBA" id="ARBA00022741"/>
    </source>
</evidence>
<dbReference type="InterPro" id="IPR000719">
    <property type="entry name" value="Prot_kinase_dom"/>
</dbReference>
<evidence type="ECO:0000259" key="11">
    <source>
        <dbReference type="PROSITE" id="PS50011"/>
    </source>
</evidence>
<dbReference type="GO" id="GO:0004674">
    <property type="term" value="F:protein serine/threonine kinase activity"/>
    <property type="evidence" value="ECO:0007669"/>
    <property type="project" value="UniProtKB-KW"/>
</dbReference>
<comment type="catalytic activity">
    <reaction evidence="8">
        <text>L-seryl-[protein] + ATP = O-phospho-L-seryl-[protein] + ADP + H(+)</text>
        <dbReference type="Rhea" id="RHEA:17989"/>
        <dbReference type="Rhea" id="RHEA-COMP:9863"/>
        <dbReference type="Rhea" id="RHEA-COMP:11604"/>
        <dbReference type="ChEBI" id="CHEBI:15378"/>
        <dbReference type="ChEBI" id="CHEBI:29999"/>
        <dbReference type="ChEBI" id="CHEBI:30616"/>
        <dbReference type="ChEBI" id="CHEBI:83421"/>
        <dbReference type="ChEBI" id="CHEBI:456216"/>
        <dbReference type="EC" id="2.7.11.1"/>
    </reaction>
</comment>
<feature type="domain" description="PASTA" evidence="12">
    <location>
        <begin position="528"/>
        <end position="598"/>
    </location>
</feature>
<evidence type="ECO:0000256" key="7">
    <source>
        <dbReference type="ARBA" id="ARBA00047899"/>
    </source>
</evidence>
<dbReference type="InterPro" id="IPR011009">
    <property type="entry name" value="Kinase-like_dom_sf"/>
</dbReference>
<evidence type="ECO:0000256" key="1">
    <source>
        <dbReference type="ARBA" id="ARBA00012513"/>
    </source>
</evidence>
<dbReference type="PANTHER" id="PTHR43289">
    <property type="entry name" value="MITOGEN-ACTIVATED PROTEIN KINASE KINASE KINASE 20-RELATED"/>
    <property type="match status" value="1"/>
</dbReference>
<dbReference type="InterPro" id="IPR005543">
    <property type="entry name" value="PASTA_dom"/>
</dbReference>
<evidence type="ECO:0000259" key="12">
    <source>
        <dbReference type="PROSITE" id="PS51178"/>
    </source>
</evidence>
<dbReference type="Gene3D" id="3.30.10.20">
    <property type="match status" value="4"/>
</dbReference>
<evidence type="ECO:0000256" key="6">
    <source>
        <dbReference type="ARBA" id="ARBA00022840"/>
    </source>
</evidence>
<feature type="domain" description="PASTA" evidence="12">
    <location>
        <begin position="394"/>
        <end position="459"/>
    </location>
</feature>
<keyword evidence="5 13" id="KW-0418">Kinase</keyword>
<dbReference type="GO" id="GO:0005524">
    <property type="term" value="F:ATP binding"/>
    <property type="evidence" value="ECO:0007669"/>
    <property type="project" value="UniProtKB-KW"/>
</dbReference>
<keyword evidence="4" id="KW-0547">Nucleotide-binding</keyword>
<dbReference type="SMART" id="SM00220">
    <property type="entry name" value="S_TKc"/>
    <property type="match status" value="1"/>
</dbReference>
<evidence type="ECO:0000256" key="2">
    <source>
        <dbReference type="ARBA" id="ARBA00022527"/>
    </source>
</evidence>
<name>A0A2A9D0Z8_9MICO</name>
<dbReference type="Pfam" id="PF03793">
    <property type="entry name" value="PASTA"/>
    <property type="match status" value="4"/>
</dbReference>
<dbReference type="SUPFAM" id="SSF56112">
    <property type="entry name" value="Protein kinase-like (PK-like)"/>
    <property type="match status" value="1"/>
</dbReference>
<dbReference type="Proteomes" id="UP000224915">
    <property type="component" value="Unassembled WGS sequence"/>
</dbReference>
<feature type="domain" description="PASTA" evidence="12">
    <location>
        <begin position="599"/>
        <end position="662"/>
    </location>
</feature>
<keyword evidence="2" id="KW-0723">Serine/threonine-protein kinase</keyword>
<dbReference type="PROSITE" id="PS51178">
    <property type="entry name" value="PASTA"/>
    <property type="match status" value="4"/>
</dbReference>
<accession>A0A2A9D0Z8</accession>
<dbReference type="GO" id="GO:0045717">
    <property type="term" value="P:negative regulation of fatty acid biosynthetic process"/>
    <property type="evidence" value="ECO:0007669"/>
    <property type="project" value="UniProtKB-ARBA"/>
</dbReference>
<protein>
    <recommendedName>
        <fullName evidence="1">non-specific serine/threonine protein kinase</fullName>
        <ecNumber evidence="1">2.7.11.1</ecNumber>
    </recommendedName>
</protein>
<feature type="transmembrane region" description="Helical" evidence="10">
    <location>
        <begin position="369"/>
        <end position="390"/>
    </location>
</feature>
<evidence type="ECO:0000256" key="9">
    <source>
        <dbReference type="SAM" id="MobiDB-lite"/>
    </source>
</evidence>
<dbReference type="SMART" id="SM00740">
    <property type="entry name" value="PASTA"/>
    <property type="match status" value="4"/>
</dbReference>
<comment type="caution">
    <text evidence="13">The sequence shown here is derived from an EMBL/GenBank/DDBJ whole genome shotgun (WGS) entry which is preliminary data.</text>
</comment>
<gene>
    <name evidence="13" type="ORF">ATL40_1084</name>
</gene>
<dbReference type="CDD" id="cd06577">
    <property type="entry name" value="PASTA_pknB"/>
    <property type="match status" value="4"/>
</dbReference>
<dbReference type="RefSeq" id="WP_211283065.1">
    <property type="nucleotide sequence ID" value="NZ_PDJD01000001.1"/>
</dbReference>
<dbReference type="CDD" id="cd14014">
    <property type="entry name" value="STKc_PknB_like"/>
    <property type="match status" value="1"/>
</dbReference>
<proteinExistence type="predicted"/>
<dbReference type="InterPro" id="IPR008271">
    <property type="entry name" value="Ser/Thr_kinase_AS"/>
</dbReference>
<keyword evidence="10" id="KW-0812">Transmembrane</keyword>
<dbReference type="NCBIfam" id="NF033483">
    <property type="entry name" value="PknB_PASTA_kin"/>
    <property type="match status" value="1"/>
</dbReference>
<evidence type="ECO:0000256" key="3">
    <source>
        <dbReference type="ARBA" id="ARBA00022679"/>
    </source>
</evidence>
<dbReference type="Gene3D" id="3.30.200.20">
    <property type="entry name" value="Phosphorylase Kinase, domain 1"/>
    <property type="match status" value="1"/>
</dbReference>
<keyword evidence="3" id="KW-0808">Transferase</keyword>
<feature type="domain" description="Protein kinase" evidence="11">
    <location>
        <begin position="18"/>
        <end position="274"/>
    </location>
</feature>
<feature type="domain" description="PASTA" evidence="12">
    <location>
        <begin position="460"/>
        <end position="527"/>
    </location>
</feature>
<evidence type="ECO:0000256" key="5">
    <source>
        <dbReference type="ARBA" id="ARBA00022777"/>
    </source>
</evidence>
<dbReference type="PROSITE" id="PS50011">
    <property type="entry name" value="PROTEIN_KINASE_DOM"/>
    <property type="match status" value="1"/>
</dbReference>
<dbReference type="EC" id="2.7.11.1" evidence="1"/>
<comment type="catalytic activity">
    <reaction evidence="7">
        <text>L-threonyl-[protein] + ATP = O-phospho-L-threonyl-[protein] + ADP + H(+)</text>
        <dbReference type="Rhea" id="RHEA:46608"/>
        <dbReference type="Rhea" id="RHEA-COMP:11060"/>
        <dbReference type="Rhea" id="RHEA-COMP:11605"/>
        <dbReference type="ChEBI" id="CHEBI:15378"/>
        <dbReference type="ChEBI" id="CHEBI:30013"/>
        <dbReference type="ChEBI" id="CHEBI:30616"/>
        <dbReference type="ChEBI" id="CHEBI:61977"/>
        <dbReference type="ChEBI" id="CHEBI:456216"/>
        <dbReference type="EC" id="2.7.11.1"/>
    </reaction>
</comment>
<evidence type="ECO:0000256" key="8">
    <source>
        <dbReference type="ARBA" id="ARBA00048679"/>
    </source>
</evidence>
<evidence type="ECO:0000313" key="13">
    <source>
        <dbReference type="EMBL" id="PFG19520.1"/>
    </source>
</evidence>
<keyword evidence="14" id="KW-1185">Reference proteome</keyword>
<dbReference type="FunFam" id="3.30.200.20:FF:000035">
    <property type="entry name" value="Serine/threonine protein kinase Stk1"/>
    <property type="match status" value="1"/>
</dbReference>
<evidence type="ECO:0000256" key="10">
    <source>
        <dbReference type="SAM" id="Phobius"/>
    </source>
</evidence>
<dbReference type="PANTHER" id="PTHR43289:SF34">
    <property type="entry name" value="SERINE_THREONINE-PROTEIN KINASE YBDM-RELATED"/>
    <property type="match status" value="1"/>
</dbReference>